<dbReference type="OrthoDB" id="8999757at2"/>
<evidence type="ECO:0000313" key="2">
    <source>
        <dbReference type="Proteomes" id="UP000076852"/>
    </source>
</evidence>
<accession>A0A160FVS8</accession>
<keyword evidence="2" id="KW-1185">Reference proteome</keyword>
<reference evidence="1 2" key="1">
    <citation type="journal article" date="2016" name="Gene">
        <title>PacBio SMRT assembly of a complex multi-replicon genome reveals chlorocatechol degradative operon in a region of genome plasticity.</title>
        <authorList>
            <person name="Ricker N."/>
            <person name="Shen S.Y."/>
            <person name="Goordial J."/>
            <person name="Jin S."/>
            <person name="Fulthorpe R.R."/>
        </authorList>
    </citation>
    <scope>NUCLEOTIDE SEQUENCE [LARGE SCALE GENOMIC DNA]</scope>
    <source>
        <strain evidence="1 2">OLGA172</strain>
    </source>
</reference>
<dbReference type="Proteomes" id="UP000076852">
    <property type="component" value="Chromosome 2"/>
</dbReference>
<name>A0A160FVS8_9BURK</name>
<evidence type="ECO:0000313" key="1">
    <source>
        <dbReference type="EMBL" id="ANB77274.1"/>
    </source>
</evidence>
<dbReference type="EMBL" id="CP014579">
    <property type="protein sequence ID" value="ANB77274.1"/>
    <property type="molecule type" value="Genomic_DNA"/>
</dbReference>
<gene>
    <name evidence="1" type="ORF">AYM40_34870</name>
</gene>
<dbReference type="STRING" id="1804984.AYM40_34870"/>
<dbReference type="KEGG" id="buz:AYM40_34870"/>
<proteinExistence type="predicted"/>
<dbReference type="RefSeq" id="WP_063500470.1">
    <property type="nucleotide sequence ID" value="NZ_CP014579.1"/>
</dbReference>
<protein>
    <submittedName>
        <fullName evidence="1">Uncharacterized protein</fullName>
    </submittedName>
</protein>
<dbReference type="AlphaFoldDB" id="A0A160FVS8"/>
<sequence length="171" mass="19569">MTQLDYIHDLASFTTLRDRANAGIQLLASTPRDELLYFDPIDIATQKFFDLIQTLLAFEGRSDFATLILKPHPLNYFHYHFGKYPGFVHGAENTDEEFFHFMMQDPGDSPADALGVNHEHYVLLPVDGDWIAFGDRSWETGVFYGPPGLMECARNFYPFFIAPPIGFRIEP</sequence>
<organism evidence="1 2">
    <name type="scientific">Paraburkholderia phytofirmans OLGA172</name>
    <dbReference type="NCBI Taxonomy" id="1417228"/>
    <lineage>
        <taxon>Bacteria</taxon>
        <taxon>Pseudomonadati</taxon>
        <taxon>Pseudomonadota</taxon>
        <taxon>Betaproteobacteria</taxon>
        <taxon>Burkholderiales</taxon>
        <taxon>Burkholderiaceae</taxon>
        <taxon>Paraburkholderia</taxon>
    </lineage>
</organism>